<feature type="transmembrane region" description="Helical" evidence="1">
    <location>
        <begin position="22"/>
        <end position="41"/>
    </location>
</feature>
<keyword evidence="1" id="KW-0472">Membrane</keyword>
<dbReference type="Proteomes" id="UP000251485">
    <property type="component" value="Unassembled WGS sequence"/>
</dbReference>
<evidence type="ECO:0000313" key="2">
    <source>
        <dbReference type="EMBL" id="SPY93746.1"/>
    </source>
</evidence>
<sequence>MPNLEAKIIELEKANAVLQSQYGNLLAICIGLIVVMFIAIYRLK</sequence>
<reference evidence="2 3" key="1">
    <citation type="submission" date="2018-06" db="EMBL/GenBank/DDBJ databases">
        <authorList>
            <consortium name="Pathogen Informatics"/>
            <person name="Doyle S."/>
        </authorList>
    </citation>
    <scope>NUCLEOTIDE SEQUENCE [LARGE SCALE GENOMIC DNA]</scope>
    <source>
        <strain evidence="2 3">NCTC10975</strain>
    </source>
</reference>
<evidence type="ECO:0000313" key="3">
    <source>
        <dbReference type="Proteomes" id="UP000251485"/>
    </source>
</evidence>
<proteinExistence type="predicted"/>
<name>A0A2X2BKH8_PROMI</name>
<gene>
    <name evidence="2" type="ORF">NCTC10975_00069</name>
</gene>
<keyword evidence="1" id="KW-1133">Transmembrane helix</keyword>
<accession>A0A2X2BKH8</accession>
<dbReference type="EMBL" id="UAUE01000001">
    <property type="protein sequence ID" value="SPY93746.1"/>
    <property type="molecule type" value="Genomic_DNA"/>
</dbReference>
<dbReference type="AlphaFoldDB" id="A0A2X2BKH8"/>
<protein>
    <submittedName>
        <fullName evidence="2">Uncharacterized protein</fullName>
    </submittedName>
</protein>
<organism evidence="2 3">
    <name type="scientific">Proteus mirabilis</name>
    <dbReference type="NCBI Taxonomy" id="584"/>
    <lineage>
        <taxon>Bacteria</taxon>
        <taxon>Pseudomonadati</taxon>
        <taxon>Pseudomonadota</taxon>
        <taxon>Gammaproteobacteria</taxon>
        <taxon>Enterobacterales</taxon>
        <taxon>Morganellaceae</taxon>
        <taxon>Proteus</taxon>
    </lineage>
</organism>
<dbReference type="RefSeq" id="WP_259694947.1">
    <property type="nucleotide sequence ID" value="NZ_CP053719.1"/>
</dbReference>
<evidence type="ECO:0000256" key="1">
    <source>
        <dbReference type="SAM" id="Phobius"/>
    </source>
</evidence>
<keyword evidence="1" id="KW-0812">Transmembrane</keyword>